<dbReference type="InterPro" id="IPR001611">
    <property type="entry name" value="Leu-rich_rpt"/>
</dbReference>
<dbReference type="PANTHER" id="PTHR48061:SF12">
    <property type="entry name" value="DISEASE RESISTANCE LIKE PROTEIN"/>
    <property type="match status" value="1"/>
</dbReference>
<evidence type="ECO:0000256" key="9">
    <source>
        <dbReference type="ARBA" id="ARBA00023136"/>
    </source>
</evidence>
<dbReference type="FunFam" id="3.80.10.10:FF:000213">
    <property type="entry name" value="Tyrosine-sulfated glycopeptide receptor 1"/>
    <property type="match status" value="1"/>
</dbReference>
<dbReference type="OrthoDB" id="1678220at2759"/>
<accession>A0A067KQP7</accession>
<comment type="subcellular location">
    <subcellularLocation>
        <location evidence="1">Cell membrane</location>
        <topology evidence="1">Single-pass type I membrane protein</topology>
    </subcellularLocation>
</comment>
<name>A0A067KQP7_JATCU</name>
<keyword evidence="4" id="KW-0433">Leucine-rich repeat</keyword>
<dbReference type="InterPro" id="IPR013210">
    <property type="entry name" value="LRR_N_plant-typ"/>
</dbReference>
<dbReference type="SMART" id="SM00369">
    <property type="entry name" value="LRR_TYP"/>
    <property type="match status" value="10"/>
</dbReference>
<evidence type="ECO:0000256" key="10">
    <source>
        <dbReference type="ARBA" id="ARBA00023170"/>
    </source>
</evidence>
<evidence type="ECO:0000313" key="17">
    <source>
        <dbReference type="Proteomes" id="UP000027138"/>
    </source>
</evidence>
<evidence type="ECO:0000256" key="5">
    <source>
        <dbReference type="ARBA" id="ARBA00022692"/>
    </source>
</evidence>
<evidence type="ECO:0000256" key="8">
    <source>
        <dbReference type="ARBA" id="ARBA00022989"/>
    </source>
</evidence>
<dbReference type="Proteomes" id="UP000027138">
    <property type="component" value="Unassembled WGS sequence"/>
</dbReference>
<keyword evidence="11" id="KW-0325">Glycoprotein</keyword>
<dbReference type="Pfam" id="PF08263">
    <property type="entry name" value="LRRNT_2"/>
    <property type="match status" value="1"/>
</dbReference>
<reference evidence="16 17" key="1">
    <citation type="journal article" date="2014" name="PLoS ONE">
        <title>Global Analysis of Gene Expression Profiles in Physic Nut (Jatropha curcas L.) Seedlings Exposed to Salt Stress.</title>
        <authorList>
            <person name="Zhang L."/>
            <person name="Zhang C."/>
            <person name="Wu P."/>
            <person name="Chen Y."/>
            <person name="Li M."/>
            <person name="Jiang H."/>
            <person name="Wu G."/>
        </authorList>
    </citation>
    <scope>NUCLEOTIDE SEQUENCE [LARGE SCALE GENOMIC DNA]</scope>
    <source>
        <strain evidence="17">cv. GZQX0401</strain>
        <tissue evidence="16">Young leaves</tissue>
    </source>
</reference>
<dbReference type="GO" id="GO:0005886">
    <property type="term" value="C:plasma membrane"/>
    <property type="evidence" value="ECO:0007669"/>
    <property type="project" value="UniProtKB-SubCell"/>
</dbReference>
<keyword evidence="10" id="KW-0675">Receptor</keyword>
<protein>
    <submittedName>
        <fullName evidence="16">Uncharacterized protein</fullName>
    </submittedName>
</protein>
<organism evidence="16 17">
    <name type="scientific">Jatropha curcas</name>
    <name type="common">Barbados nut</name>
    <dbReference type="NCBI Taxonomy" id="180498"/>
    <lineage>
        <taxon>Eukaryota</taxon>
        <taxon>Viridiplantae</taxon>
        <taxon>Streptophyta</taxon>
        <taxon>Embryophyta</taxon>
        <taxon>Tracheophyta</taxon>
        <taxon>Spermatophyta</taxon>
        <taxon>Magnoliopsida</taxon>
        <taxon>eudicotyledons</taxon>
        <taxon>Gunneridae</taxon>
        <taxon>Pentapetalae</taxon>
        <taxon>rosids</taxon>
        <taxon>fabids</taxon>
        <taxon>Malpighiales</taxon>
        <taxon>Euphorbiaceae</taxon>
        <taxon>Crotonoideae</taxon>
        <taxon>Jatropheae</taxon>
        <taxon>Jatropha</taxon>
    </lineage>
</organism>
<keyword evidence="8 12" id="KW-1133">Transmembrane helix</keyword>
<keyword evidence="7" id="KW-0677">Repeat</keyword>
<feature type="domain" description="Disease resistance R13L4/SHOC-2-like LRR" evidence="15">
    <location>
        <begin position="377"/>
        <end position="625"/>
    </location>
</feature>
<dbReference type="InterPro" id="IPR055414">
    <property type="entry name" value="LRR_R13L4/SHOC2-like"/>
</dbReference>
<evidence type="ECO:0000256" key="11">
    <source>
        <dbReference type="ARBA" id="ARBA00023180"/>
    </source>
</evidence>
<evidence type="ECO:0000256" key="13">
    <source>
        <dbReference type="SAM" id="SignalP"/>
    </source>
</evidence>
<dbReference type="SUPFAM" id="SSF52058">
    <property type="entry name" value="L domain-like"/>
    <property type="match status" value="3"/>
</dbReference>
<dbReference type="Pfam" id="PF00560">
    <property type="entry name" value="LRR_1"/>
    <property type="match status" value="4"/>
</dbReference>
<feature type="domain" description="Leucine-rich repeat-containing N-terminal plant-type" evidence="14">
    <location>
        <begin position="31"/>
        <end position="82"/>
    </location>
</feature>
<evidence type="ECO:0000313" key="16">
    <source>
        <dbReference type="EMBL" id="KDP34610.1"/>
    </source>
</evidence>
<dbReference type="InterPro" id="IPR032675">
    <property type="entry name" value="LRR_dom_sf"/>
</dbReference>
<evidence type="ECO:0000259" key="15">
    <source>
        <dbReference type="Pfam" id="PF23598"/>
    </source>
</evidence>
<keyword evidence="5 12" id="KW-0812">Transmembrane</keyword>
<gene>
    <name evidence="16" type="ORF">JCGZ_11133</name>
</gene>
<evidence type="ECO:0000256" key="4">
    <source>
        <dbReference type="ARBA" id="ARBA00022614"/>
    </source>
</evidence>
<dbReference type="EMBL" id="KK914518">
    <property type="protein sequence ID" value="KDP34610.1"/>
    <property type="molecule type" value="Genomic_DNA"/>
</dbReference>
<dbReference type="PRINTS" id="PR00019">
    <property type="entry name" value="LEURICHRPT"/>
</dbReference>
<keyword evidence="6 13" id="KW-0732">Signal</keyword>
<evidence type="ECO:0000256" key="3">
    <source>
        <dbReference type="ARBA" id="ARBA00022475"/>
    </source>
</evidence>
<dbReference type="InterPro" id="IPR046956">
    <property type="entry name" value="RLP23-like"/>
</dbReference>
<sequence length="865" mass="96842">MHNKIITCSLPLLLLFHFSSAFPPLQPLCHSEESSALLQFKESFIITKNASYYDPLAYPKVASWNLGGLNHDCCSWDGVECDQNTSHVIGLDVSSSCLYGSIDSNSSLFNLVHLQKVNLAFNHFNFSQIPSRFGNLSMLTHLNLSHSSFSGQVPFEISMLSKLSLLDMSRRDFEMLLELKTPDLRILVQNMTNLEYLHLDSVKISSSIPYMLANMSSLTPLRLCNCGLYGEFPVAIFHLPKVHFFLMAHNPYLNGRLPGFQLNIDIKVLRFSNTSFSGQLPDSIGKLISLEYFDISYCKFSGMIPFALGNLSKLVEIRLTGNSFTGKIPSSLGNLTQLGYLFMESNYLQGSIPTSISSLKNLKGIHLFSNELNGTLELDGLSQLAYLDLSDNQFTGKMPSFLANLTRLETLDLAKNQLIGVLPSWIANLTQLDFLDLGSNDLQGSFPTSISGLKNLRTLNLAANYFNASNNSLAGEMPKWFCKLSSLQVLDLSNNKFSGMLPQWLGNFSVSLSVLNLEKNSFTGTIPDIWTRSELRMIKLGRNKLHGKIPKSFAKWTMLESVDLGNNQLNDTFPLWLVTLSELEILIIRFNRFHGTLLEICKSDSAFPKLRIIDLSSNNFSGKFPVDCFLRWNAMRVVDSKVLKYMGVDIVSKFSSMHFGYAYSIIMTNKGVEREYPRVVEIFSAIDISCNKFEGEIPELIGILKGLRSLNLSKNALTGHIPLSIVNLTNLENLDLSRNMLSGPIPQELKQLTFLSKFDVAYNHLTGPIPQGKQFDTFPNNSYDGNSGLCGSPLTKSCEYPDSSPAAPKQNHHSGFLFEFGWEVVLMGYGCRFVLGLVIGHFVTERKKGWFAKTCGVTLQKRRRR</sequence>
<dbReference type="STRING" id="180498.A0A067KQP7"/>
<feature type="chain" id="PRO_5001639769" evidence="13">
    <location>
        <begin position="22"/>
        <end position="865"/>
    </location>
</feature>
<comment type="similarity">
    <text evidence="2">Belongs to the RLP family.</text>
</comment>
<dbReference type="PANTHER" id="PTHR48061">
    <property type="entry name" value="LEUCINE-RICH REPEAT RECEPTOR PROTEIN KINASE EMS1-LIKE-RELATED"/>
    <property type="match status" value="1"/>
</dbReference>
<keyword evidence="3" id="KW-1003">Cell membrane</keyword>
<keyword evidence="9 12" id="KW-0472">Membrane</keyword>
<feature type="transmembrane region" description="Helical" evidence="12">
    <location>
        <begin position="820"/>
        <end position="843"/>
    </location>
</feature>
<dbReference type="Gene3D" id="3.80.10.10">
    <property type="entry name" value="Ribonuclease Inhibitor"/>
    <property type="match status" value="6"/>
</dbReference>
<evidence type="ECO:0000259" key="14">
    <source>
        <dbReference type="Pfam" id="PF08263"/>
    </source>
</evidence>
<evidence type="ECO:0000256" key="2">
    <source>
        <dbReference type="ARBA" id="ARBA00009592"/>
    </source>
</evidence>
<evidence type="ECO:0000256" key="7">
    <source>
        <dbReference type="ARBA" id="ARBA00022737"/>
    </source>
</evidence>
<dbReference type="InterPro" id="IPR003591">
    <property type="entry name" value="Leu-rich_rpt_typical-subtyp"/>
</dbReference>
<dbReference type="FunFam" id="3.80.10.10:FF:000095">
    <property type="entry name" value="LRR receptor-like serine/threonine-protein kinase GSO1"/>
    <property type="match status" value="1"/>
</dbReference>
<evidence type="ECO:0000256" key="12">
    <source>
        <dbReference type="SAM" id="Phobius"/>
    </source>
</evidence>
<keyword evidence="17" id="KW-1185">Reference proteome</keyword>
<dbReference type="SMART" id="SM00365">
    <property type="entry name" value="LRR_SD22"/>
    <property type="match status" value="4"/>
</dbReference>
<evidence type="ECO:0000256" key="6">
    <source>
        <dbReference type="ARBA" id="ARBA00022729"/>
    </source>
</evidence>
<dbReference type="Pfam" id="PF23598">
    <property type="entry name" value="LRR_14"/>
    <property type="match status" value="1"/>
</dbReference>
<dbReference type="AlphaFoldDB" id="A0A067KQP7"/>
<feature type="signal peptide" evidence="13">
    <location>
        <begin position="1"/>
        <end position="21"/>
    </location>
</feature>
<proteinExistence type="inferred from homology"/>
<evidence type="ECO:0000256" key="1">
    <source>
        <dbReference type="ARBA" id="ARBA00004251"/>
    </source>
</evidence>